<sequence>MASSGASISIEPRSAQGQRFLIIEARYYADIANELLKGAIEALELAGAEHDVITVPGALEIPAAIAMALETGDYDGFIALGTVIRGETTHYEIVSGESARALMEISVVDALPLGNGILTVENEAQAWARARVNEQNKGGGAANAALAMAALKARLGEQS</sequence>
<proteinExistence type="inferred from homology"/>
<feature type="binding site" evidence="7">
    <location>
        <position position="27"/>
    </location>
    <ligand>
        <name>5-amino-6-(D-ribitylamino)uracil</name>
        <dbReference type="ChEBI" id="CHEBI:15934"/>
    </ligand>
</feature>
<evidence type="ECO:0000313" key="9">
    <source>
        <dbReference type="Proteomes" id="UP001222118"/>
    </source>
</evidence>
<protein>
    <recommendedName>
        <fullName evidence="3 7">6,7-dimethyl-8-ribityllumazine synthase</fullName>
        <shortName evidence="7">DMRL synthase</shortName>
        <shortName evidence="7">LS</shortName>
        <shortName evidence="7">Lumazine synthase</shortName>
        <ecNumber evidence="3 7">2.5.1.78</ecNumber>
    </recommendedName>
</protein>
<dbReference type="Proteomes" id="UP001222118">
    <property type="component" value="Chromosome"/>
</dbReference>
<dbReference type="InterPro" id="IPR034964">
    <property type="entry name" value="LS"/>
</dbReference>
<feature type="binding site" evidence="7">
    <location>
        <begin position="82"/>
        <end position="84"/>
    </location>
    <ligand>
        <name>5-amino-6-(D-ribitylamino)uracil</name>
        <dbReference type="ChEBI" id="CHEBI:15934"/>
    </ligand>
</feature>
<dbReference type="EMBL" id="CP118247">
    <property type="protein sequence ID" value="WDR06085.1"/>
    <property type="molecule type" value="Genomic_DNA"/>
</dbReference>
<evidence type="ECO:0000256" key="1">
    <source>
        <dbReference type="ARBA" id="ARBA00004917"/>
    </source>
</evidence>
<evidence type="ECO:0000256" key="7">
    <source>
        <dbReference type="HAMAP-Rule" id="MF_00178"/>
    </source>
</evidence>
<accession>A0ABY7YYJ6</accession>
<evidence type="ECO:0000256" key="4">
    <source>
        <dbReference type="ARBA" id="ARBA00022619"/>
    </source>
</evidence>
<dbReference type="EC" id="2.5.1.78" evidence="3 7"/>
<dbReference type="CDD" id="cd09209">
    <property type="entry name" value="Lumazine_synthase-I"/>
    <property type="match status" value="1"/>
</dbReference>
<feature type="active site" description="Proton donor" evidence="7">
    <location>
        <position position="90"/>
    </location>
</feature>
<dbReference type="InterPro" id="IPR002180">
    <property type="entry name" value="LS/RS"/>
</dbReference>
<feature type="binding site" evidence="7">
    <location>
        <begin position="87"/>
        <end position="88"/>
    </location>
    <ligand>
        <name>(2S)-2-hydroxy-3-oxobutyl phosphate</name>
        <dbReference type="ChEBI" id="CHEBI:58830"/>
    </ligand>
</feature>
<keyword evidence="9" id="KW-1185">Reference proteome</keyword>
<keyword evidence="4 7" id="KW-0686">Riboflavin biosynthesis</keyword>
<dbReference type="NCBIfam" id="NF000814">
    <property type="entry name" value="PRK00061.2-2"/>
    <property type="match status" value="1"/>
</dbReference>
<dbReference type="Gene3D" id="3.40.50.960">
    <property type="entry name" value="Lumazine/riboflavin synthase"/>
    <property type="match status" value="1"/>
</dbReference>
<name>A0ABY7YYJ6_9HYPH</name>
<evidence type="ECO:0000256" key="3">
    <source>
        <dbReference type="ARBA" id="ARBA00012664"/>
    </source>
</evidence>
<dbReference type="NCBIfam" id="TIGR00114">
    <property type="entry name" value="lumazine-synth"/>
    <property type="match status" value="1"/>
</dbReference>
<dbReference type="GO" id="GO:0000906">
    <property type="term" value="F:6,7-dimethyl-8-ribityllumazine synthase activity"/>
    <property type="evidence" value="ECO:0007669"/>
    <property type="project" value="UniProtKB-EC"/>
</dbReference>
<organism evidence="8 9">
    <name type="scientific">Devosia rhodophyticola</name>
    <dbReference type="NCBI Taxonomy" id="3026423"/>
    <lineage>
        <taxon>Bacteria</taxon>
        <taxon>Pseudomonadati</taxon>
        <taxon>Pseudomonadota</taxon>
        <taxon>Alphaproteobacteria</taxon>
        <taxon>Hyphomicrobiales</taxon>
        <taxon>Devosiaceae</taxon>
        <taxon>Devosia</taxon>
    </lineage>
</organism>
<evidence type="ECO:0000256" key="2">
    <source>
        <dbReference type="ARBA" id="ARBA00007424"/>
    </source>
</evidence>
<feature type="binding site" evidence="7">
    <location>
        <begin position="58"/>
        <end position="60"/>
    </location>
    <ligand>
        <name>5-amino-6-(D-ribitylamino)uracil</name>
        <dbReference type="ChEBI" id="CHEBI:15934"/>
    </ligand>
</feature>
<keyword evidence="5 7" id="KW-0808">Transferase</keyword>
<dbReference type="Pfam" id="PF00885">
    <property type="entry name" value="DMRL_synthase"/>
    <property type="match status" value="1"/>
</dbReference>
<dbReference type="PANTHER" id="PTHR21058:SF0">
    <property type="entry name" value="6,7-DIMETHYL-8-RIBITYLLUMAZINE SYNTHASE"/>
    <property type="match status" value="1"/>
</dbReference>
<feature type="binding site" evidence="7">
    <location>
        <position position="129"/>
    </location>
    <ligand>
        <name>(2S)-2-hydroxy-3-oxobutyl phosphate</name>
        <dbReference type="ChEBI" id="CHEBI:58830"/>
    </ligand>
</feature>
<reference evidence="8 9" key="1">
    <citation type="submission" date="2023-02" db="EMBL/GenBank/DDBJ databases">
        <title>Devosia chondri sp. nov., isolated from the phycosphere of marine algae.</title>
        <authorList>
            <person name="Kim J.M."/>
            <person name="Lee J.K."/>
            <person name="Choi B.J."/>
            <person name="Bayburt H."/>
            <person name="Jeon C.O."/>
        </authorList>
    </citation>
    <scope>NUCLEOTIDE SEQUENCE [LARGE SCALE GENOMIC DNA]</scope>
    <source>
        <strain evidence="8 9">G2-5</strain>
    </source>
</reference>
<dbReference type="PANTHER" id="PTHR21058">
    <property type="entry name" value="6,7-DIMETHYL-8-RIBITYLLUMAZINE SYNTHASE DMRL SYNTHASE LUMAZINE SYNTHASE"/>
    <property type="match status" value="1"/>
</dbReference>
<evidence type="ECO:0000256" key="5">
    <source>
        <dbReference type="ARBA" id="ARBA00022679"/>
    </source>
</evidence>
<dbReference type="RefSeq" id="WP_282211599.1">
    <property type="nucleotide sequence ID" value="NZ_CP118247.1"/>
</dbReference>
<dbReference type="InterPro" id="IPR036467">
    <property type="entry name" value="LS/RS_sf"/>
</dbReference>
<dbReference type="SUPFAM" id="SSF52121">
    <property type="entry name" value="Lumazine synthase"/>
    <property type="match status" value="1"/>
</dbReference>
<gene>
    <name evidence="7" type="primary">ribH</name>
    <name evidence="8" type="ORF">PSQ90_01085</name>
</gene>
<comment type="function">
    <text evidence="7">Catalyzes the formation of 6,7-dimethyl-8-ribityllumazine by condensation of 5-amino-6-(D-ribitylamino)uracil with 3,4-dihydroxy-2-butanone 4-phosphate. This is the penultimate step in the biosynthesis of riboflavin.</text>
</comment>
<evidence type="ECO:0000313" key="8">
    <source>
        <dbReference type="EMBL" id="WDR06085.1"/>
    </source>
</evidence>
<comment type="similarity">
    <text evidence="2 7">Belongs to the DMRL synthase family.</text>
</comment>
<comment type="pathway">
    <text evidence="1 7">Cofactor biosynthesis; riboflavin biosynthesis; riboflavin from 2-hydroxy-3-oxobutyl phosphate and 5-amino-6-(D-ribitylamino)uracil: step 1/2.</text>
</comment>
<feature type="binding site" evidence="7">
    <location>
        <position position="115"/>
    </location>
    <ligand>
        <name>5-amino-6-(D-ribitylamino)uracil</name>
        <dbReference type="ChEBI" id="CHEBI:15934"/>
    </ligand>
</feature>
<comment type="catalytic activity">
    <reaction evidence="6 7">
        <text>(2S)-2-hydroxy-3-oxobutyl phosphate + 5-amino-6-(D-ribitylamino)uracil = 6,7-dimethyl-8-(1-D-ribityl)lumazine + phosphate + 2 H2O + H(+)</text>
        <dbReference type="Rhea" id="RHEA:26152"/>
        <dbReference type="ChEBI" id="CHEBI:15377"/>
        <dbReference type="ChEBI" id="CHEBI:15378"/>
        <dbReference type="ChEBI" id="CHEBI:15934"/>
        <dbReference type="ChEBI" id="CHEBI:43474"/>
        <dbReference type="ChEBI" id="CHEBI:58201"/>
        <dbReference type="ChEBI" id="CHEBI:58830"/>
        <dbReference type="EC" id="2.5.1.78"/>
    </reaction>
</comment>
<dbReference type="HAMAP" id="MF_00178">
    <property type="entry name" value="Lumazine_synth"/>
    <property type="match status" value="1"/>
</dbReference>
<evidence type="ECO:0000256" key="6">
    <source>
        <dbReference type="ARBA" id="ARBA00048785"/>
    </source>
</evidence>